<keyword evidence="2" id="KW-1185">Reference proteome</keyword>
<dbReference type="InterPro" id="IPR030489">
    <property type="entry name" value="TR_Rrf2-type_CS"/>
</dbReference>
<dbReference type="NCBIfam" id="TIGR00738">
    <property type="entry name" value="rrf2_super"/>
    <property type="match status" value="1"/>
</dbReference>
<protein>
    <submittedName>
        <fullName evidence="1">Transcriptional regulator, BadM/Rrf2 family</fullName>
    </submittedName>
</protein>
<dbReference type="SUPFAM" id="SSF46785">
    <property type="entry name" value="Winged helix' DNA-binding domain"/>
    <property type="match status" value="1"/>
</dbReference>
<dbReference type="Proteomes" id="UP000184148">
    <property type="component" value="Unassembled WGS sequence"/>
</dbReference>
<dbReference type="Pfam" id="PF02082">
    <property type="entry name" value="Rrf2"/>
    <property type="match status" value="1"/>
</dbReference>
<dbReference type="RefSeq" id="WP_073239425.1">
    <property type="nucleotide sequence ID" value="NZ_FQUY01000016.1"/>
</dbReference>
<dbReference type="EMBL" id="FQUY01000016">
    <property type="protein sequence ID" value="SHF25733.1"/>
    <property type="molecule type" value="Genomic_DNA"/>
</dbReference>
<dbReference type="PROSITE" id="PS51197">
    <property type="entry name" value="HTH_RRF2_2"/>
    <property type="match status" value="1"/>
</dbReference>
<accession>A0A1M5A608</accession>
<evidence type="ECO:0000313" key="2">
    <source>
        <dbReference type="Proteomes" id="UP000184148"/>
    </source>
</evidence>
<dbReference type="InterPro" id="IPR036388">
    <property type="entry name" value="WH-like_DNA-bd_sf"/>
</dbReference>
<dbReference type="PANTHER" id="PTHR33221">
    <property type="entry name" value="WINGED HELIX-TURN-HELIX TRANSCRIPTIONAL REGULATOR, RRF2 FAMILY"/>
    <property type="match status" value="1"/>
</dbReference>
<name>A0A1M5A608_9FIRM</name>
<sequence length="138" mass="15327">MRLNQATDYAFRAVLYLSQLPKGQLAEAKLIAEQERIPIRFLLKILRLLTAAGIVESYRGVSGGYALARDPGEITMKDVVEAVEGPLVVNRCLVAPEECSKNFAARCPLHKALFSIQQTLNRELASYNFADLRACTDK</sequence>
<evidence type="ECO:0000313" key="1">
    <source>
        <dbReference type="EMBL" id="SHF25733.1"/>
    </source>
</evidence>
<reference evidence="2" key="1">
    <citation type="submission" date="2016-11" db="EMBL/GenBank/DDBJ databases">
        <authorList>
            <person name="Varghese N."/>
            <person name="Submissions S."/>
        </authorList>
    </citation>
    <scope>NUCLEOTIDE SEQUENCE [LARGE SCALE GENOMIC DNA]</scope>
    <source>
        <strain evidence="2">DSM 12395</strain>
    </source>
</reference>
<dbReference type="InterPro" id="IPR000944">
    <property type="entry name" value="Tscrpt_reg_Rrf2"/>
</dbReference>
<proteinExistence type="predicted"/>
<dbReference type="PANTHER" id="PTHR33221:SF2">
    <property type="entry name" value="TRANSCRIPTIONAL REGULATOR"/>
    <property type="match status" value="1"/>
</dbReference>
<dbReference type="Gene3D" id="1.10.10.10">
    <property type="entry name" value="Winged helix-like DNA-binding domain superfamily/Winged helix DNA-binding domain"/>
    <property type="match status" value="1"/>
</dbReference>
<dbReference type="AlphaFoldDB" id="A0A1M5A608"/>
<organism evidence="1 2">
    <name type="scientific">Desulforamulus putei DSM 12395</name>
    <dbReference type="NCBI Taxonomy" id="1121429"/>
    <lineage>
        <taxon>Bacteria</taxon>
        <taxon>Bacillati</taxon>
        <taxon>Bacillota</taxon>
        <taxon>Clostridia</taxon>
        <taxon>Eubacteriales</taxon>
        <taxon>Peptococcaceae</taxon>
        <taxon>Desulforamulus</taxon>
    </lineage>
</organism>
<dbReference type="OrthoDB" id="9808360at2"/>
<dbReference type="GO" id="GO:0003700">
    <property type="term" value="F:DNA-binding transcription factor activity"/>
    <property type="evidence" value="ECO:0007669"/>
    <property type="project" value="TreeGrafter"/>
</dbReference>
<gene>
    <name evidence="1" type="ORF">SAMN02745133_02185</name>
</gene>
<dbReference type="GO" id="GO:0005829">
    <property type="term" value="C:cytosol"/>
    <property type="evidence" value="ECO:0007669"/>
    <property type="project" value="TreeGrafter"/>
</dbReference>
<dbReference type="InterPro" id="IPR036390">
    <property type="entry name" value="WH_DNA-bd_sf"/>
</dbReference>
<dbReference type="STRING" id="1121429.SAMN02745133_02185"/>
<dbReference type="PROSITE" id="PS01332">
    <property type="entry name" value="HTH_RRF2_1"/>
    <property type="match status" value="1"/>
</dbReference>